<organism evidence="4 5">
    <name type="scientific">Mycobacterium phage Taquito</name>
    <dbReference type="NCBI Taxonomy" id="1897500"/>
    <lineage>
        <taxon>Viruses</taxon>
        <taxon>Duplodnaviria</taxon>
        <taxon>Heunggongvirae</taxon>
        <taxon>Uroviricota</taxon>
        <taxon>Caudoviricetes</taxon>
        <taxon>Weiservirinae</taxon>
        <taxon>Fionnbharthvirus</taxon>
        <taxon>Fionnbharthvirus taquito</taxon>
    </lineage>
</organism>
<evidence type="ECO:0000313" key="4">
    <source>
        <dbReference type="EMBL" id="AOT23124.1"/>
    </source>
</evidence>
<reference evidence="4 5" key="1">
    <citation type="submission" date="2016-07" db="EMBL/GenBank/DDBJ databases">
        <authorList>
            <person name="Henderson J.H."/>
            <person name="Agbayani G."/>
            <person name="Akanbi A."/>
            <person name="Allen L."/>
            <person name="Anton T."/>
            <person name="Bauer V."/>
            <person name="Benoit R."/>
            <person name="Bhakta Y."/>
            <person name="Binongcal M.A."/>
            <person name="Bobovsky T."/>
            <person name="Bual H."/>
            <person name="Calley B."/>
            <person name="Clark M."/>
            <person name="Conahan B."/>
            <person name="Cone E."/>
            <person name="Dardis C."/>
            <person name="Fangman M."/>
            <person name="Flatgard B."/>
            <person name="Focht K."/>
            <person name="Geraci K."/>
            <person name="Goodwin B."/>
            <person name="Hanson H."/>
            <person name="Hunt G."/>
            <person name="Hutton S."/>
            <person name="Illback M."/>
            <person name="Jamsa A."/>
            <person name="Konzek B."/>
            <person name="Kraus A."/>
            <person name="Kuenzi M."/>
            <person name="Laird K."/>
            <person name="Lieb M."/>
            <person name="MacKenzie A."/>
            <person name="Maurer K."/>
            <person name="Miera M."/>
            <person name="Mishler B."/>
            <person name="Naughton C."/>
            <person name="Nease R."/>
            <person name="Nelson B."/>
            <person name="Nigg N."/>
            <person name="O'Sullivan K."/>
            <person name="Orion I."/>
            <person name="Peterson C."/>
            <person name="Peterson S."/>
            <person name="Roletto M."/>
            <person name="Rush L."/>
            <person name="Schlatter T."/>
            <person name="Seidl R."/>
            <person name="Sevy E."/>
            <person name="Sonderby V."/>
            <person name="Souers H."/>
            <person name="Syvertson H."/>
            <person name="Taggard K."/>
            <person name="Takasugi J."/>
            <person name="Tietge S."/>
            <person name="Vasquez C."/>
            <person name="Velasco R."/>
            <person name="Virk M."/>
            <person name="Vologdin S."/>
            <person name="Wing S."/>
            <person name="Winslow J."/>
            <person name="Young E."/>
            <person name="Cunanan N."/>
            <person name="Dasiuk E."/>
            <person name="Fudge K."/>
            <person name="Murphy A."/>
            <person name="Poxleitner M.K."/>
            <person name="Ettinger A.-S.H."/>
            <person name="Anders K.R."/>
            <person name="Schaff J.E."/>
            <person name="Dashiell C.L."/>
            <person name="Macialek J.A."/>
            <person name="Braun M.A."/>
            <person name="Delesalle V.A."/>
            <person name="Hughes L.E."/>
            <person name="Ware V.C."/>
            <person name="Bradley K.W."/>
            <person name="Barker L.P."/>
            <person name="Asai D.J."/>
            <person name="Bowman C.A."/>
            <person name="Russell D.A."/>
            <person name="Pope W.H."/>
            <person name="Jacobs-Sera D."/>
            <person name="Hendrix R.W."/>
            <person name="Hatfull G.F."/>
        </authorList>
    </citation>
    <scope>NUCLEOTIDE SEQUENCE [LARGE SCALE GENOMIC DNA]</scope>
</reference>
<gene>
    <name evidence="4" type="ORF">SEA_TAQUITO_3</name>
</gene>
<proteinExistence type="predicted"/>
<protein>
    <recommendedName>
        <fullName evidence="3">Acb2/Tad1 hairpin domain-containing protein</fullName>
    </recommendedName>
</protein>
<evidence type="ECO:0000256" key="2">
    <source>
        <dbReference type="SAM" id="MobiDB-lite"/>
    </source>
</evidence>
<feature type="region of interest" description="Disordered" evidence="2">
    <location>
        <begin position="76"/>
        <end position="98"/>
    </location>
</feature>
<evidence type="ECO:0000256" key="1">
    <source>
        <dbReference type="ARBA" id="ARBA00022741"/>
    </source>
</evidence>
<evidence type="ECO:0000313" key="5">
    <source>
        <dbReference type="Proteomes" id="UP000224956"/>
    </source>
</evidence>
<dbReference type="EMBL" id="KX621007">
    <property type="protein sequence ID" value="AOT23124.1"/>
    <property type="molecule type" value="Genomic_DNA"/>
</dbReference>
<accession>A0A1D8EQ06</accession>
<keyword evidence="5" id="KW-1185">Reference proteome</keyword>
<name>A0A1D8EQ06_9CAUD</name>
<dbReference type="Proteomes" id="UP000224956">
    <property type="component" value="Segment"/>
</dbReference>
<dbReference type="GO" id="GO:0000166">
    <property type="term" value="F:nucleotide binding"/>
    <property type="evidence" value="ECO:0007669"/>
    <property type="project" value="UniProtKB-KW"/>
</dbReference>
<evidence type="ECO:0000259" key="3">
    <source>
        <dbReference type="Pfam" id="PF24729"/>
    </source>
</evidence>
<dbReference type="Pfam" id="PF24729">
    <property type="entry name" value="Acb2_Tad1_hairpin"/>
    <property type="match status" value="1"/>
</dbReference>
<feature type="domain" description="Acb2/Tad1 hairpin" evidence="3">
    <location>
        <begin position="10"/>
        <end position="73"/>
    </location>
</feature>
<sequence length="120" mass="13400">MSYATPESAVEIANRFTYHPANTVARQNAHEGVRTACRELARYLDEHLPPSRHKALALTALEEAMHWANAAIACQDGNPVQPKPTEEQLQRPLRPGQPITLAEIQARARQRRAEKGEQQG</sequence>
<keyword evidence="1" id="KW-0547">Nucleotide-binding</keyword>
<dbReference type="InterPro" id="IPR056098">
    <property type="entry name" value="Acb2/Tad1_hairpin"/>
</dbReference>